<feature type="transmembrane region" description="Helical" evidence="2">
    <location>
        <begin position="382"/>
        <end position="400"/>
    </location>
</feature>
<sequence length="571" mass="64307">MPRRTKLRMPKHLFDYDLTKITGMTAAVLISAPLSAAIALLDTIIWVATVFAMLGPMILSGLYEAHLDRKILQYLYSSKSKGVKLYERALLLHIVLVGNLILIKPGNDGDGVENALERVDNFVKPLKRLVSRDSTAETAPEIVEDRRSRLKKILDFLFNPLREPKLKHAFESDVAVGETRSRLKNMLGMQYSFGSAIGAPVVFYTGSYIFSLVSVFNSWGDNDTSHALAFGMWWTAIPHVAIVSGCLLAGNNPLTFAGLDYDPGKPEAPPESDPLRQRINRARKWGLEAAYNSGFQPGWMWERGRLKRNWIGKVFMDKLDERDNDGGVKNKGYLESVTHQNTRTFLIVVGLGLFLEAVPFILAFLTSFYTPQVGLSCRSFTFLLYFFCQVWTTTIWGLDFRRPKRHDLITSINFPWRKNVPCPTIFCILMAIGTLGSVFTAIAGTFMQIVGVYRNCICDLPMSQWQSGATNIVLSTNTEDAIRLARKFWLPTGITATVVLVVATYVGWWYQKHMKSKFYFLVDKLEGTADGVPLKRAEPVDREKSQNNYPQDAEEQTKPGPKDVIETVWGS</sequence>
<gene>
    <name evidence="3" type="ORF">GP486_005291</name>
</gene>
<feature type="transmembrane region" description="Helical" evidence="2">
    <location>
        <begin position="230"/>
        <end position="250"/>
    </location>
</feature>
<name>A0A9P8L9P7_9PEZI</name>
<evidence type="ECO:0000313" key="4">
    <source>
        <dbReference type="Proteomes" id="UP000750711"/>
    </source>
</evidence>
<feature type="compositionally biased region" description="Basic and acidic residues" evidence="1">
    <location>
        <begin position="533"/>
        <end position="545"/>
    </location>
</feature>
<dbReference type="Proteomes" id="UP000750711">
    <property type="component" value="Unassembled WGS sequence"/>
</dbReference>
<organism evidence="3 4">
    <name type="scientific">Trichoglossum hirsutum</name>
    <dbReference type="NCBI Taxonomy" id="265104"/>
    <lineage>
        <taxon>Eukaryota</taxon>
        <taxon>Fungi</taxon>
        <taxon>Dikarya</taxon>
        <taxon>Ascomycota</taxon>
        <taxon>Pezizomycotina</taxon>
        <taxon>Geoglossomycetes</taxon>
        <taxon>Geoglossales</taxon>
        <taxon>Geoglossaceae</taxon>
        <taxon>Trichoglossum</taxon>
    </lineage>
</organism>
<feature type="region of interest" description="Disordered" evidence="1">
    <location>
        <begin position="533"/>
        <end position="571"/>
    </location>
</feature>
<reference evidence="3" key="1">
    <citation type="submission" date="2021-03" db="EMBL/GenBank/DDBJ databases">
        <title>Comparative genomics and phylogenomic investigation of the class Geoglossomycetes provide insights into ecological specialization and systematics.</title>
        <authorList>
            <person name="Melie T."/>
            <person name="Pirro S."/>
            <person name="Miller A.N."/>
            <person name="Quandt A."/>
        </authorList>
    </citation>
    <scope>NUCLEOTIDE SEQUENCE</scope>
    <source>
        <strain evidence="3">CAQ_001_2017</strain>
    </source>
</reference>
<evidence type="ECO:0000256" key="2">
    <source>
        <dbReference type="SAM" id="Phobius"/>
    </source>
</evidence>
<protein>
    <submittedName>
        <fullName evidence="3">Uncharacterized protein</fullName>
    </submittedName>
</protein>
<feature type="transmembrane region" description="Helical" evidence="2">
    <location>
        <begin position="44"/>
        <end position="63"/>
    </location>
</feature>
<keyword evidence="2" id="KW-0472">Membrane</keyword>
<keyword evidence="2" id="KW-0812">Transmembrane</keyword>
<feature type="transmembrane region" description="Helical" evidence="2">
    <location>
        <begin position="191"/>
        <end position="210"/>
    </location>
</feature>
<dbReference type="EMBL" id="JAGHQM010000972">
    <property type="protein sequence ID" value="KAH0556923.1"/>
    <property type="molecule type" value="Genomic_DNA"/>
</dbReference>
<dbReference type="AlphaFoldDB" id="A0A9P8L9P7"/>
<evidence type="ECO:0000313" key="3">
    <source>
        <dbReference type="EMBL" id="KAH0556923.1"/>
    </source>
</evidence>
<keyword evidence="2" id="KW-1133">Transmembrane helix</keyword>
<proteinExistence type="predicted"/>
<feature type="transmembrane region" description="Helical" evidence="2">
    <location>
        <begin position="488"/>
        <end position="510"/>
    </location>
</feature>
<feature type="compositionally biased region" description="Basic and acidic residues" evidence="1">
    <location>
        <begin position="555"/>
        <end position="565"/>
    </location>
</feature>
<feature type="transmembrane region" description="Helical" evidence="2">
    <location>
        <begin position="21"/>
        <end position="38"/>
    </location>
</feature>
<feature type="transmembrane region" description="Helical" evidence="2">
    <location>
        <begin position="345"/>
        <end position="370"/>
    </location>
</feature>
<keyword evidence="4" id="KW-1185">Reference proteome</keyword>
<evidence type="ECO:0000256" key="1">
    <source>
        <dbReference type="SAM" id="MobiDB-lite"/>
    </source>
</evidence>
<comment type="caution">
    <text evidence="3">The sequence shown here is derived from an EMBL/GenBank/DDBJ whole genome shotgun (WGS) entry which is preliminary data.</text>
</comment>
<feature type="transmembrane region" description="Helical" evidence="2">
    <location>
        <begin position="420"/>
        <end position="443"/>
    </location>
</feature>
<accession>A0A9P8L9P7</accession>